<dbReference type="RefSeq" id="WP_066960654.1">
    <property type="nucleotide sequence ID" value="NZ_CP023449.1"/>
</dbReference>
<organism evidence="6 7">
    <name type="scientific">Rhizorhabdus dicambivorans</name>
    <dbReference type="NCBI Taxonomy" id="1850238"/>
    <lineage>
        <taxon>Bacteria</taxon>
        <taxon>Pseudomonadati</taxon>
        <taxon>Pseudomonadota</taxon>
        <taxon>Alphaproteobacteria</taxon>
        <taxon>Sphingomonadales</taxon>
        <taxon>Sphingomonadaceae</taxon>
        <taxon>Rhizorhabdus</taxon>
    </lineage>
</organism>
<dbReference type="GO" id="GO:0046872">
    <property type="term" value="F:metal ion binding"/>
    <property type="evidence" value="ECO:0007669"/>
    <property type="project" value="UniProtKB-KW"/>
</dbReference>
<keyword evidence="5" id="KW-0460">Magnesium</keyword>
<evidence type="ECO:0000256" key="2">
    <source>
        <dbReference type="ARBA" id="ARBA00016549"/>
    </source>
</evidence>
<dbReference type="Pfam" id="PF03737">
    <property type="entry name" value="RraA-like"/>
    <property type="match status" value="1"/>
</dbReference>
<keyword evidence="7" id="KW-1185">Reference proteome</keyword>
<comment type="cofactor">
    <cofactor evidence="1">
        <name>a divalent metal cation</name>
        <dbReference type="ChEBI" id="CHEBI:60240"/>
    </cofactor>
</comment>
<evidence type="ECO:0000256" key="1">
    <source>
        <dbReference type="ARBA" id="ARBA00001968"/>
    </source>
</evidence>
<reference evidence="6 7" key="1">
    <citation type="submission" date="2017-09" db="EMBL/GenBank/DDBJ databases">
        <title>The Catabolism of 3,6-Dichlorosalicylic acid is Initiated by the Cytochrome P450 Monooxygenase DsmABC in Rhizorhabdus dicambivorans Ndbn-20.</title>
        <authorList>
            <person name="Na L."/>
        </authorList>
    </citation>
    <scope>NUCLEOTIDE SEQUENCE [LARGE SCALE GENOMIC DNA]</scope>
    <source>
        <strain evidence="6 7">Ndbn-20m</strain>
    </source>
</reference>
<evidence type="ECO:0000256" key="4">
    <source>
        <dbReference type="ARBA" id="ARBA00030169"/>
    </source>
</evidence>
<comment type="cofactor">
    <cofactor evidence="5">
        <name>Mg(2+)</name>
        <dbReference type="ChEBI" id="CHEBI:18420"/>
    </cofactor>
</comment>
<protein>
    <recommendedName>
        <fullName evidence="2">Putative 4-hydroxy-4-methyl-2-oxoglutarate aldolase</fullName>
    </recommendedName>
    <alternativeName>
        <fullName evidence="3">Regulator of ribonuclease activity homolog</fullName>
    </alternativeName>
    <alternativeName>
        <fullName evidence="4">RraA-like protein</fullName>
    </alternativeName>
</protein>
<evidence type="ECO:0000256" key="3">
    <source>
        <dbReference type="ARBA" id="ARBA00029596"/>
    </source>
</evidence>
<evidence type="ECO:0000256" key="5">
    <source>
        <dbReference type="PIRSR" id="PIRSR605493-1"/>
    </source>
</evidence>
<dbReference type="Proteomes" id="UP000218934">
    <property type="component" value="Unassembled WGS sequence"/>
</dbReference>
<dbReference type="PANTHER" id="PTHR33254">
    <property type="entry name" value="4-HYDROXY-4-METHYL-2-OXOGLUTARATE ALDOLASE 3-RELATED"/>
    <property type="match status" value="1"/>
</dbReference>
<accession>A0A2A4FYQ5</accession>
<keyword evidence="5" id="KW-0479">Metal-binding</keyword>
<dbReference type="InterPro" id="IPR005493">
    <property type="entry name" value="RraA/RraA-like"/>
</dbReference>
<dbReference type="Gene3D" id="3.50.30.40">
    <property type="entry name" value="Ribonuclease E inhibitor RraA/RraA-like"/>
    <property type="match status" value="1"/>
</dbReference>
<feature type="binding site" evidence="5">
    <location>
        <begin position="89"/>
        <end position="92"/>
    </location>
    <ligand>
        <name>substrate</name>
    </ligand>
</feature>
<feature type="binding site" evidence="5">
    <location>
        <position position="112"/>
    </location>
    <ligand>
        <name>Mg(2+)</name>
        <dbReference type="ChEBI" id="CHEBI:18420"/>
    </ligand>
</feature>
<dbReference type="CDD" id="cd16841">
    <property type="entry name" value="RraA_family"/>
    <property type="match status" value="1"/>
</dbReference>
<dbReference type="AlphaFoldDB" id="A0A2A4FYQ5"/>
<name>A0A2A4FYQ5_9SPHN</name>
<gene>
    <name evidence="6" type="ORF">COO09_09115</name>
</gene>
<evidence type="ECO:0000313" key="7">
    <source>
        <dbReference type="Proteomes" id="UP000218934"/>
    </source>
</evidence>
<dbReference type="OrthoDB" id="9812532at2"/>
<comment type="caution">
    <text evidence="6">The sequence shown here is derived from an EMBL/GenBank/DDBJ whole genome shotgun (WGS) entry which is preliminary data.</text>
</comment>
<evidence type="ECO:0000313" key="6">
    <source>
        <dbReference type="EMBL" id="PCE42567.1"/>
    </source>
</evidence>
<dbReference type="InterPro" id="IPR036704">
    <property type="entry name" value="RraA/RraA-like_sf"/>
</dbReference>
<dbReference type="EMBL" id="NWUF01000007">
    <property type="protein sequence ID" value="PCE42567.1"/>
    <property type="molecule type" value="Genomic_DNA"/>
</dbReference>
<proteinExistence type="predicted"/>
<dbReference type="KEGG" id="rdi:CMV14_06965"/>
<dbReference type="PANTHER" id="PTHR33254:SF4">
    <property type="entry name" value="4-HYDROXY-4-METHYL-2-OXOGLUTARATE ALDOLASE 3-RELATED"/>
    <property type="match status" value="1"/>
</dbReference>
<feature type="binding site" evidence="5">
    <location>
        <position position="111"/>
    </location>
    <ligand>
        <name>substrate</name>
    </ligand>
</feature>
<sequence>MTRTDLAEQLLALGVTALSDALDRLGIDGQACGIMPVVRTMRFAGPAFTIRMVPVGLSGGVVGDYIDEVEPGAVVVIDNQGIMNQTVWGDILTLVAHTKGVAGTVIDGVCRDSDRCVELDYPVFARGNTMRTGKDRTTADAYGVPVQIAGIRINAGDWLVGDADGVVAIPFDRIAEVVSVAQDIEAAEDRIRQAVLGGMRLDDARRQAGYHALQTRRE</sequence>
<dbReference type="SUPFAM" id="SSF89562">
    <property type="entry name" value="RraA-like"/>
    <property type="match status" value="1"/>
</dbReference>